<dbReference type="EMBL" id="LR214971">
    <property type="protein sequence ID" value="VEU61445.1"/>
    <property type="molecule type" value="Genomic_DNA"/>
</dbReference>
<organism evidence="1 2">
    <name type="scientific">Mesomycoplasma dispar</name>
    <dbReference type="NCBI Taxonomy" id="86660"/>
    <lineage>
        <taxon>Bacteria</taxon>
        <taxon>Bacillati</taxon>
        <taxon>Mycoplasmatota</taxon>
        <taxon>Mycoplasmoidales</taxon>
        <taxon>Metamycoplasmataceae</taxon>
        <taxon>Mesomycoplasma</taxon>
    </lineage>
</organism>
<dbReference type="Proteomes" id="UP000289629">
    <property type="component" value="Chromosome"/>
</dbReference>
<dbReference type="RefSeq" id="WP_044635272.1">
    <property type="nucleotide sequence ID" value="NZ_CP007229.1"/>
</dbReference>
<accession>A0AAJ5NL69</accession>
<dbReference type="AlphaFoldDB" id="A0AAJ5NL69"/>
<reference evidence="1 2" key="1">
    <citation type="submission" date="2019-01" db="EMBL/GenBank/DDBJ databases">
        <authorList>
            <consortium name="Pathogen Informatics"/>
        </authorList>
    </citation>
    <scope>NUCLEOTIDE SEQUENCE [LARGE SCALE GENOMIC DNA]</scope>
    <source>
        <strain evidence="1 2">NCTC10125</strain>
    </source>
</reference>
<protein>
    <submittedName>
        <fullName evidence="1">Uncharacterized protein</fullName>
    </submittedName>
</protein>
<proteinExistence type="predicted"/>
<evidence type="ECO:0000313" key="1">
    <source>
        <dbReference type="EMBL" id="VEU61445.1"/>
    </source>
</evidence>
<gene>
    <name evidence="1" type="ORF">NCTC10125_00230</name>
</gene>
<sequence length="147" mass="17461">METKNTKKSKKQVINLSDKDRVILANKNLDPKKPELEKFYSLFYTEFEDGRIFSVVFDESRNILAFQIDDKTWETIKTFSEFDDETLDILELQIDEFFDNNSFIFEGKEIEPNLFFNNLADDSDYDDIIEKFRDKQAIELPSKKSKN</sequence>
<name>A0AAJ5NL69_9BACT</name>
<evidence type="ECO:0000313" key="2">
    <source>
        <dbReference type="Proteomes" id="UP000289629"/>
    </source>
</evidence>
<dbReference type="KEGG" id="mds:MDIS_01185"/>